<dbReference type="InterPro" id="IPR039437">
    <property type="entry name" value="FrzH/put_lumazine-bd"/>
</dbReference>
<accession>A0ABS0WR75</accession>
<proteinExistence type="predicted"/>
<evidence type="ECO:0000313" key="1">
    <source>
        <dbReference type="EMBL" id="MBJ2174473.1"/>
    </source>
</evidence>
<dbReference type="Proteomes" id="UP000623301">
    <property type="component" value="Unassembled WGS sequence"/>
</dbReference>
<name>A0ABS0WR75_9FLAO</name>
<gene>
    <name evidence="1" type="ORF">JBL43_09510</name>
</gene>
<organism evidence="1 2">
    <name type="scientific">Aureibaculum flavum</name>
    <dbReference type="NCBI Taxonomy" id="2795986"/>
    <lineage>
        <taxon>Bacteria</taxon>
        <taxon>Pseudomonadati</taxon>
        <taxon>Bacteroidota</taxon>
        <taxon>Flavobacteriia</taxon>
        <taxon>Flavobacteriales</taxon>
        <taxon>Flavobacteriaceae</taxon>
        <taxon>Aureibaculum</taxon>
    </lineage>
</organism>
<dbReference type="RefSeq" id="WP_198841217.1">
    <property type="nucleotide sequence ID" value="NZ_JAEHFJ010000004.1"/>
</dbReference>
<evidence type="ECO:0000313" key="2">
    <source>
        <dbReference type="Proteomes" id="UP000623301"/>
    </source>
</evidence>
<dbReference type="SUPFAM" id="SSF54427">
    <property type="entry name" value="NTF2-like"/>
    <property type="match status" value="1"/>
</dbReference>
<sequence length="308" mass="35421">MKNNILLFTVFITFQFAPAQSELAAVEKPLQNYMEGSSYNKPELLESAFTENATLYLTGRDGEFKLYSPKEYVVFFKNAAKGTFNGRYAKVLGIEVSKNIATAKVEISFPEKNMLYIDLFLLKKFDAGWKIISKTATRTDDNDQKEEKTEINSPVIRLTILNDKNEILIRKTKYGWMTPAHRFYSKQNINRVLDSMATNYGVTIKDIELAGMFTYKYTFKDKADTRQFYVAKYKSGTIKSIKDEGLFWLPKDEAIKKLDSTVSSLGLMTNQILEYPNTLWGGSFILDKVDGKLQSKVEEKFYPLRKEL</sequence>
<reference evidence="1 2" key="1">
    <citation type="submission" date="2020-12" db="EMBL/GenBank/DDBJ databases">
        <title>Aureibaculum luteum sp. nov. and Aureibaculum flavum sp. nov., novel members of the family Flavobacteriaceae isolated from Antarctic intertidal sediments.</title>
        <authorList>
            <person name="He X."/>
            <person name="Zhang X."/>
        </authorList>
    </citation>
    <scope>NUCLEOTIDE SEQUENCE [LARGE SCALE GENOMIC DNA]</scope>
    <source>
        <strain evidence="1 2">A20</strain>
    </source>
</reference>
<dbReference type="Gene3D" id="3.10.450.50">
    <property type="match status" value="1"/>
</dbReference>
<dbReference type="Pfam" id="PF12893">
    <property type="entry name" value="Lumazine_bd_2"/>
    <property type="match status" value="1"/>
</dbReference>
<protein>
    <submittedName>
        <fullName evidence="1">Nuclear transport factor 2 family protein</fullName>
    </submittedName>
</protein>
<keyword evidence="2" id="KW-1185">Reference proteome</keyword>
<dbReference type="InterPro" id="IPR032710">
    <property type="entry name" value="NTF2-like_dom_sf"/>
</dbReference>
<comment type="caution">
    <text evidence="1">The sequence shown here is derived from an EMBL/GenBank/DDBJ whole genome shotgun (WGS) entry which is preliminary data.</text>
</comment>
<dbReference type="EMBL" id="JAEHFJ010000004">
    <property type="protein sequence ID" value="MBJ2174473.1"/>
    <property type="molecule type" value="Genomic_DNA"/>
</dbReference>